<protein>
    <recommendedName>
        <fullName evidence="3">PPM-type phosphatase domain-containing protein</fullName>
    </recommendedName>
</protein>
<dbReference type="OrthoDB" id="264757at2"/>
<dbReference type="Proteomes" id="UP000245802">
    <property type="component" value="Chromosome"/>
</dbReference>
<dbReference type="KEGG" id="gog:C1280_05655"/>
<organism evidence="1 2">
    <name type="scientific">Gemmata obscuriglobus</name>
    <dbReference type="NCBI Taxonomy" id="114"/>
    <lineage>
        <taxon>Bacteria</taxon>
        <taxon>Pseudomonadati</taxon>
        <taxon>Planctomycetota</taxon>
        <taxon>Planctomycetia</taxon>
        <taxon>Gemmatales</taxon>
        <taxon>Gemmataceae</taxon>
        <taxon>Gemmata</taxon>
    </lineage>
</organism>
<evidence type="ECO:0000313" key="2">
    <source>
        <dbReference type="Proteomes" id="UP000245802"/>
    </source>
</evidence>
<evidence type="ECO:0008006" key="3">
    <source>
        <dbReference type="Google" id="ProtNLM"/>
    </source>
</evidence>
<dbReference type="SUPFAM" id="SSF81606">
    <property type="entry name" value="PP2C-like"/>
    <property type="match status" value="1"/>
</dbReference>
<dbReference type="Gene3D" id="3.60.40.10">
    <property type="entry name" value="PPM-type phosphatase domain"/>
    <property type="match status" value="1"/>
</dbReference>
<keyword evidence="2" id="KW-1185">Reference proteome</keyword>
<name>A0A2Z3H6G7_9BACT</name>
<gene>
    <name evidence="1" type="ORF">C1280_05655</name>
</gene>
<dbReference type="RefSeq" id="WP_010044386.1">
    <property type="nucleotide sequence ID" value="NZ_CP025958.1"/>
</dbReference>
<dbReference type="AlphaFoldDB" id="A0A2Z3H6G7"/>
<sequence>MPAIRPPEWVCVTAPKRGNREDENEDAARGTADGLRFVVSDGASEGWESRPWAARLAEAFLARPPGPTDFAEWLRGVRASWAAPEPAGPVPWYASVKREQGSFATLAGLELRRSQNPVGWAWRAVAVGDSCLFHVRGDEVRAAFPVDTPAGFGSRPRLVPSTGPACPEPEWLAGRAEPGDLLLLATDAVAARLLAPAARDVGLAAARAALAARAPDVVLSWFRAIQDAHNDDVSLIAVRLPEAPEVA</sequence>
<reference evidence="1 2" key="1">
    <citation type="submission" date="2018-01" db="EMBL/GenBank/DDBJ databases">
        <title>G. obscuriglobus.</title>
        <authorList>
            <person name="Franke J."/>
            <person name="Blomberg W."/>
            <person name="Selmecki A."/>
        </authorList>
    </citation>
    <scope>NUCLEOTIDE SEQUENCE [LARGE SCALE GENOMIC DNA]</scope>
    <source>
        <strain evidence="1 2">DSM 5831</strain>
    </source>
</reference>
<dbReference type="InterPro" id="IPR036457">
    <property type="entry name" value="PPM-type-like_dom_sf"/>
</dbReference>
<proteinExistence type="predicted"/>
<accession>A0A2Z3H6G7</accession>
<dbReference type="EMBL" id="CP025958">
    <property type="protein sequence ID" value="AWM36560.1"/>
    <property type="molecule type" value="Genomic_DNA"/>
</dbReference>
<evidence type="ECO:0000313" key="1">
    <source>
        <dbReference type="EMBL" id="AWM36560.1"/>
    </source>
</evidence>